<protein>
    <recommendedName>
        <fullName evidence="2 7">Aminomethyltransferase</fullName>
        <ecNumber evidence="2 7">2.1.2.10</ecNumber>
    </recommendedName>
    <alternativeName>
        <fullName evidence="5 7">Glycine cleavage system T protein</fullName>
    </alternativeName>
</protein>
<dbReference type="Pfam" id="PF08669">
    <property type="entry name" value="GCV_T_C"/>
    <property type="match status" value="1"/>
</dbReference>
<evidence type="ECO:0000256" key="1">
    <source>
        <dbReference type="ARBA" id="ARBA00008609"/>
    </source>
</evidence>
<evidence type="ECO:0000313" key="12">
    <source>
        <dbReference type="Proteomes" id="UP000199337"/>
    </source>
</evidence>
<dbReference type="GO" id="GO:0032259">
    <property type="term" value="P:methylation"/>
    <property type="evidence" value="ECO:0007669"/>
    <property type="project" value="UniProtKB-KW"/>
</dbReference>
<dbReference type="FunFam" id="2.40.30.110:FF:000003">
    <property type="entry name" value="Aminomethyltransferase"/>
    <property type="match status" value="1"/>
</dbReference>
<dbReference type="GO" id="GO:0005960">
    <property type="term" value="C:glycine cleavage complex"/>
    <property type="evidence" value="ECO:0007669"/>
    <property type="project" value="InterPro"/>
</dbReference>
<dbReference type="GO" id="GO:0005829">
    <property type="term" value="C:cytosol"/>
    <property type="evidence" value="ECO:0007669"/>
    <property type="project" value="TreeGrafter"/>
</dbReference>
<feature type="binding site" evidence="8">
    <location>
        <position position="198"/>
    </location>
    <ligand>
        <name>substrate</name>
    </ligand>
</feature>
<dbReference type="InterPro" id="IPR006223">
    <property type="entry name" value="GcvT"/>
</dbReference>
<reference evidence="12" key="1">
    <citation type="submission" date="2016-10" db="EMBL/GenBank/DDBJ databases">
        <authorList>
            <person name="Varghese N."/>
            <person name="Submissions S."/>
        </authorList>
    </citation>
    <scope>NUCLEOTIDE SEQUENCE [LARGE SCALE GENOMIC DNA]</scope>
    <source>
        <strain evidence="12">DSM 17038</strain>
    </source>
</reference>
<keyword evidence="4 7" id="KW-0808">Transferase</keyword>
<keyword evidence="12" id="KW-1185">Reference proteome</keyword>
<dbReference type="Gene3D" id="3.30.70.1400">
    <property type="entry name" value="Aminomethyltransferase beta-barrel domains"/>
    <property type="match status" value="1"/>
</dbReference>
<evidence type="ECO:0000259" key="9">
    <source>
        <dbReference type="Pfam" id="PF01571"/>
    </source>
</evidence>
<evidence type="ECO:0000256" key="7">
    <source>
        <dbReference type="HAMAP-Rule" id="MF_00259"/>
    </source>
</evidence>
<dbReference type="InterPro" id="IPR022903">
    <property type="entry name" value="GcvT_bac"/>
</dbReference>
<dbReference type="EMBL" id="FOOX01000008">
    <property type="protein sequence ID" value="SFG72979.1"/>
    <property type="molecule type" value="Genomic_DNA"/>
</dbReference>
<evidence type="ECO:0000256" key="8">
    <source>
        <dbReference type="PIRSR" id="PIRSR006487-1"/>
    </source>
</evidence>
<dbReference type="NCBIfam" id="NF001567">
    <property type="entry name" value="PRK00389.1"/>
    <property type="match status" value="1"/>
</dbReference>
<evidence type="ECO:0000256" key="6">
    <source>
        <dbReference type="ARBA" id="ARBA00047665"/>
    </source>
</evidence>
<dbReference type="InterPro" id="IPR027266">
    <property type="entry name" value="TrmE/GcvT-like"/>
</dbReference>
<feature type="domain" description="GCVT N-terminal" evidence="9">
    <location>
        <begin position="9"/>
        <end position="265"/>
    </location>
</feature>
<dbReference type="RefSeq" id="WP_092471737.1">
    <property type="nucleotide sequence ID" value="NZ_FOOX01000008.1"/>
</dbReference>
<name>A0A1I2U9A1_9FIRM</name>
<dbReference type="Gene3D" id="2.40.30.110">
    <property type="entry name" value="Aminomethyltransferase beta-barrel domains"/>
    <property type="match status" value="1"/>
</dbReference>
<dbReference type="AlphaFoldDB" id="A0A1I2U9A1"/>
<keyword evidence="3 7" id="KW-0032">Aminotransferase</keyword>
<feature type="domain" description="Aminomethyltransferase C-terminal" evidence="10">
    <location>
        <begin position="284"/>
        <end position="361"/>
    </location>
</feature>
<dbReference type="FunFam" id="4.10.1250.10:FF:000001">
    <property type="entry name" value="Aminomethyltransferase"/>
    <property type="match status" value="1"/>
</dbReference>
<evidence type="ECO:0000256" key="5">
    <source>
        <dbReference type="ARBA" id="ARBA00031395"/>
    </source>
</evidence>
<dbReference type="Gene3D" id="3.30.1360.120">
    <property type="entry name" value="Probable tRNA modification gtpase trme, domain 1"/>
    <property type="match status" value="1"/>
</dbReference>
<accession>A0A1I2U9A1</accession>
<evidence type="ECO:0000256" key="4">
    <source>
        <dbReference type="ARBA" id="ARBA00022679"/>
    </source>
</evidence>
<dbReference type="PANTHER" id="PTHR43757:SF2">
    <property type="entry name" value="AMINOMETHYLTRANSFERASE, MITOCHONDRIAL"/>
    <property type="match status" value="1"/>
</dbReference>
<dbReference type="Proteomes" id="UP000199337">
    <property type="component" value="Unassembled WGS sequence"/>
</dbReference>
<dbReference type="InterPro" id="IPR013977">
    <property type="entry name" value="GcvT_C"/>
</dbReference>
<evidence type="ECO:0000256" key="2">
    <source>
        <dbReference type="ARBA" id="ARBA00012616"/>
    </source>
</evidence>
<dbReference type="InterPro" id="IPR006222">
    <property type="entry name" value="GCVT_N"/>
</dbReference>
<keyword evidence="11" id="KW-0489">Methyltransferase</keyword>
<evidence type="ECO:0000313" key="11">
    <source>
        <dbReference type="EMBL" id="SFG72979.1"/>
    </source>
</evidence>
<dbReference type="EC" id="2.1.2.10" evidence="2 7"/>
<dbReference type="GO" id="GO:0019464">
    <property type="term" value="P:glycine decarboxylation via glycine cleavage system"/>
    <property type="evidence" value="ECO:0007669"/>
    <property type="project" value="UniProtKB-UniRule"/>
</dbReference>
<comment type="catalytic activity">
    <reaction evidence="6 7">
        <text>N(6)-[(R)-S(8)-aminomethyldihydrolipoyl]-L-lysyl-[protein] + (6S)-5,6,7,8-tetrahydrofolate = N(6)-[(R)-dihydrolipoyl]-L-lysyl-[protein] + (6R)-5,10-methylene-5,6,7,8-tetrahydrofolate + NH4(+)</text>
        <dbReference type="Rhea" id="RHEA:16945"/>
        <dbReference type="Rhea" id="RHEA-COMP:10475"/>
        <dbReference type="Rhea" id="RHEA-COMP:10492"/>
        <dbReference type="ChEBI" id="CHEBI:15636"/>
        <dbReference type="ChEBI" id="CHEBI:28938"/>
        <dbReference type="ChEBI" id="CHEBI:57453"/>
        <dbReference type="ChEBI" id="CHEBI:83100"/>
        <dbReference type="ChEBI" id="CHEBI:83143"/>
        <dbReference type="EC" id="2.1.2.10"/>
    </reaction>
</comment>
<dbReference type="NCBIfam" id="TIGR00528">
    <property type="entry name" value="gcvT"/>
    <property type="match status" value="1"/>
</dbReference>
<dbReference type="GO" id="GO:0008168">
    <property type="term" value="F:methyltransferase activity"/>
    <property type="evidence" value="ECO:0007669"/>
    <property type="project" value="UniProtKB-KW"/>
</dbReference>
<dbReference type="InterPro" id="IPR028896">
    <property type="entry name" value="GcvT/YgfZ/DmdA"/>
</dbReference>
<evidence type="ECO:0000256" key="3">
    <source>
        <dbReference type="ARBA" id="ARBA00022576"/>
    </source>
</evidence>
<dbReference type="HAMAP" id="MF_00259">
    <property type="entry name" value="GcvT"/>
    <property type="match status" value="1"/>
</dbReference>
<dbReference type="FunFam" id="3.30.70.1400:FF:000001">
    <property type="entry name" value="Aminomethyltransferase"/>
    <property type="match status" value="1"/>
</dbReference>
<dbReference type="Gene3D" id="4.10.1250.10">
    <property type="entry name" value="Aminomethyltransferase fragment"/>
    <property type="match status" value="1"/>
</dbReference>
<proteinExistence type="inferred from homology"/>
<organism evidence="11 12">
    <name type="scientific">Desulfotruncus arcticus DSM 17038</name>
    <dbReference type="NCBI Taxonomy" id="1121424"/>
    <lineage>
        <taxon>Bacteria</taxon>
        <taxon>Bacillati</taxon>
        <taxon>Bacillota</taxon>
        <taxon>Clostridia</taxon>
        <taxon>Eubacteriales</taxon>
        <taxon>Desulfallaceae</taxon>
        <taxon>Desulfotruncus</taxon>
    </lineage>
</organism>
<gene>
    <name evidence="7" type="primary">gcvT</name>
    <name evidence="11" type="ORF">SAMN05660649_02543</name>
</gene>
<dbReference type="OrthoDB" id="9774591at2"/>
<comment type="similarity">
    <text evidence="1 7">Belongs to the GcvT family.</text>
</comment>
<dbReference type="SUPFAM" id="SSF103025">
    <property type="entry name" value="Folate-binding domain"/>
    <property type="match status" value="1"/>
</dbReference>
<comment type="subunit">
    <text evidence="7">The glycine cleavage system is composed of four proteins: P, T, L and H.</text>
</comment>
<dbReference type="GO" id="GO:0004047">
    <property type="term" value="F:aminomethyltransferase activity"/>
    <property type="evidence" value="ECO:0007669"/>
    <property type="project" value="UniProtKB-UniRule"/>
</dbReference>
<sequence>MADLKRTPLYELHVQAGAKIVDFGGWEMPVQYKGIIEEHNACRTAAGIFDVSHMGEIDVKGPDALTYVNRLITNNAANMAVKQCLYSPMCYADGGVVDDLLVYKMADDHFFIIVNAANTDKDFEWFTQNAAGMNVQVDNISPQTAQIAVQGPKAAGILQKITDIDLSAIKYYWFDYGKVDGIDSIISRTGYTGEDGFEIYVNSASAVQIWEKTMATGKGEGLAPVGLGARDTLRLEARLPLYGHELSRDISPLEAGLDIFVKFDKGDFNGRAALLQQKENGVSRKLAGFEMVGRGIARSHYPVTKDSLEIGRVTSGSFAPTLNKNIGLALVQTEYAAPGTDLAIEIRGRAIPAKVVKTPFYVRSK</sequence>
<dbReference type="SUPFAM" id="SSF101790">
    <property type="entry name" value="Aminomethyltransferase beta-barrel domain"/>
    <property type="match status" value="1"/>
</dbReference>
<dbReference type="InterPro" id="IPR029043">
    <property type="entry name" value="GcvT/YgfZ_C"/>
</dbReference>
<dbReference type="STRING" id="341036.SAMN05660649_02543"/>
<dbReference type="PIRSF" id="PIRSF006487">
    <property type="entry name" value="GcvT"/>
    <property type="match status" value="1"/>
</dbReference>
<dbReference type="PANTHER" id="PTHR43757">
    <property type="entry name" value="AMINOMETHYLTRANSFERASE"/>
    <property type="match status" value="1"/>
</dbReference>
<dbReference type="GO" id="GO:0008483">
    <property type="term" value="F:transaminase activity"/>
    <property type="evidence" value="ECO:0007669"/>
    <property type="project" value="UniProtKB-KW"/>
</dbReference>
<dbReference type="Pfam" id="PF01571">
    <property type="entry name" value="GCV_T"/>
    <property type="match status" value="1"/>
</dbReference>
<evidence type="ECO:0000259" key="10">
    <source>
        <dbReference type="Pfam" id="PF08669"/>
    </source>
</evidence>
<comment type="function">
    <text evidence="7">The glycine cleavage system catalyzes the degradation of glycine.</text>
</comment>